<accession>A0A6B2FZS7</accession>
<dbReference type="Pfam" id="PF13181">
    <property type="entry name" value="TPR_8"/>
    <property type="match status" value="1"/>
</dbReference>
<dbReference type="GO" id="GO:0005654">
    <property type="term" value="C:nucleoplasm"/>
    <property type="evidence" value="ECO:0007669"/>
    <property type="project" value="TreeGrafter"/>
</dbReference>
<protein>
    <submittedName>
        <fullName evidence="8">Protein HGV2 (Trinotate prediction)</fullName>
    </submittedName>
</protein>
<comment type="subcellular location">
    <subcellularLocation>
        <location evidence="1">Nucleus</location>
    </subcellularLocation>
</comment>
<dbReference type="PANTHER" id="PTHR15081:SF1">
    <property type="entry name" value="NUCLEAR AUTOANTIGENIC SPERM PROTEIN"/>
    <property type="match status" value="1"/>
</dbReference>
<evidence type="ECO:0000256" key="7">
    <source>
        <dbReference type="SAM" id="MobiDB-lite"/>
    </source>
</evidence>
<evidence type="ECO:0000256" key="5">
    <source>
        <dbReference type="ARBA" id="ARBA00023242"/>
    </source>
</evidence>
<organism evidence="8">
    <name type="scientific">Myxobolus squamalis</name>
    <name type="common">Myxosporean</name>
    <dbReference type="NCBI Taxonomy" id="59785"/>
    <lineage>
        <taxon>Eukaryota</taxon>
        <taxon>Metazoa</taxon>
        <taxon>Cnidaria</taxon>
        <taxon>Myxozoa</taxon>
        <taxon>Myxosporea</taxon>
        <taxon>Bivalvulida</taxon>
        <taxon>Platysporina</taxon>
        <taxon>Myxobolidae</taxon>
        <taxon>Myxobolus</taxon>
    </lineage>
</organism>
<proteinExistence type="inferred from homology"/>
<evidence type="ECO:0000313" key="8">
    <source>
        <dbReference type="EMBL" id="NDJ95826.1"/>
    </source>
</evidence>
<dbReference type="InterPro" id="IPR051730">
    <property type="entry name" value="NASP-like"/>
</dbReference>
<sequence>MTDHLYSPESKPSRDTEKNSEEFIVLGNSLLNERDYENAITAYGEALRIQVDKYGDLHVNCAQSYFLYGKAMVENYRENTGIFSEKKVSPKSEIPFHLKTEENPSGSSPDEEETTDLEIAWENLETARLILDNHHDEFNRNILADVLINLGLIEFESGREENACEEIKKSLQMLEDYRKIDPGHYAHAAYELAMIYTFRNMYKDAQEYYEIARSVLQLHVKKLKENFSLNKEKIDEMNFVVSQLDDKIQDCMACTEDSSTKKEVELIEPKADLPLATASDVTHLVKRKKKNEDDITEEKKVN</sequence>
<dbReference type="GO" id="GO:0006335">
    <property type="term" value="P:DNA replication-dependent chromatin assembly"/>
    <property type="evidence" value="ECO:0007669"/>
    <property type="project" value="TreeGrafter"/>
</dbReference>
<dbReference type="GO" id="GO:0034080">
    <property type="term" value="P:CENP-A containing chromatin assembly"/>
    <property type="evidence" value="ECO:0007669"/>
    <property type="project" value="TreeGrafter"/>
</dbReference>
<name>A0A6B2FZS7_MYXSQ</name>
<evidence type="ECO:0000256" key="1">
    <source>
        <dbReference type="ARBA" id="ARBA00004123"/>
    </source>
</evidence>
<feature type="repeat" description="TPR" evidence="6">
    <location>
        <begin position="20"/>
        <end position="53"/>
    </location>
</feature>
<dbReference type="PROSITE" id="PS50005">
    <property type="entry name" value="TPR"/>
    <property type="match status" value="1"/>
</dbReference>
<dbReference type="AlphaFoldDB" id="A0A6B2FZS7"/>
<evidence type="ECO:0000256" key="4">
    <source>
        <dbReference type="ARBA" id="ARBA00022803"/>
    </source>
</evidence>
<evidence type="ECO:0000256" key="3">
    <source>
        <dbReference type="ARBA" id="ARBA00022737"/>
    </source>
</evidence>
<comment type="similarity">
    <text evidence="2">Belongs to the NASP family.</text>
</comment>
<evidence type="ECO:0000256" key="2">
    <source>
        <dbReference type="ARBA" id="ARBA00008402"/>
    </source>
</evidence>
<keyword evidence="5" id="KW-0539">Nucleus</keyword>
<dbReference type="PANTHER" id="PTHR15081">
    <property type="entry name" value="NUCLEAR AUTOANTIGENIC SPERM PROTEIN NASP -RELATED"/>
    <property type="match status" value="1"/>
</dbReference>
<dbReference type="InterPro" id="IPR011990">
    <property type="entry name" value="TPR-like_helical_dom_sf"/>
</dbReference>
<feature type="compositionally biased region" description="Basic and acidic residues" evidence="7">
    <location>
        <begin position="11"/>
        <end position="20"/>
    </location>
</feature>
<dbReference type="SMART" id="SM00028">
    <property type="entry name" value="TPR"/>
    <property type="match status" value="3"/>
</dbReference>
<reference evidence="8" key="1">
    <citation type="submission" date="2018-11" db="EMBL/GenBank/DDBJ databases">
        <title>Myxobolus squamalis genome and transcriptome.</title>
        <authorList>
            <person name="Yahalomi D."/>
            <person name="Atkinson S.D."/>
            <person name="Neuhof M."/>
            <person name="Chang E.S."/>
            <person name="Philippe H."/>
            <person name="Cartwright P."/>
            <person name="Bartholomew J.L."/>
            <person name="Huchon D."/>
        </authorList>
    </citation>
    <scope>NUCLEOTIDE SEQUENCE</scope>
    <source>
        <strain evidence="8">71B08</strain>
        <tissue evidence="8">Whole</tissue>
    </source>
</reference>
<feature type="region of interest" description="Disordered" evidence="7">
    <location>
        <begin position="1"/>
        <end position="20"/>
    </location>
</feature>
<dbReference type="GO" id="GO:0042393">
    <property type="term" value="F:histone binding"/>
    <property type="evidence" value="ECO:0007669"/>
    <property type="project" value="TreeGrafter"/>
</dbReference>
<dbReference type="EMBL" id="GHBR01000241">
    <property type="protein sequence ID" value="NDJ95826.1"/>
    <property type="molecule type" value="Transcribed_RNA"/>
</dbReference>
<dbReference type="InterPro" id="IPR019734">
    <property type="entry name" value="TPR_rpt"/>
</dbReference>
<keyword evidence="3" id="KW-0677">Repeat</keyword>
<keyword evidence="4 6" id="KW-0802">TPR repeat</keyword>
<evidence type="ECO:0000256" key="6">
    <source>
        <dbReference type="PROSITE-ProRule" id="PRU00339"/>
    </source>
</evidence>
<dbReference type="Gene3D" id="1.25.40.10">
    <property type="entry name" value="Tetratricopeptide repeat domain"/>
    <property type="match status" value="2"/>
</dbReference>
<dbReference type="SUPFAM" id="SSF48452">
    <property type="entry name" value="TPR-like"/>
    <property type="match status" value="1"/>
</dbReference>